<accession>A0A3S2WZ39</accession>
<feature type="transmembrane region" description="Helical" evidence="1">
    <location>
        <begin position="30"/>
        <end position="50"/>
    </location>
</feature>
<dbReference type="AlphaFoldDB" id="A0A3S2WZ39"/>
<dbReference type="InterPro" id="IPR007039">
    <property type="entry name" value="TrbC/VirB2"/>
</dbReference>
<dbReference type="Proteomes" id="UP000288024">
    <property type="component" value="Unassembled WGS sequence"/>
</dbReference>
<gene>
    <name evidence="2" type="ORF">EM808_25690</name>
</gene>
<keyword evidence="1" id="KW-0812">Transmembrane</keyword>
<organism evidence="2 3">
    <name type="scientific">Niallia taxi</name>
    <dbReference type="NCBI Taxonomy" id="2499688"/>
    <lineage>
        <taxon>Bacteria</taxon>
        <taxon>Bacillati</taxon>
        <taxon>Bacillota</taxon>
        <taxon>Bacilli</taxon>
        <taxon>Bacillales</taxon>
        <taxon>Bacillaceae</taxon>
        <taxon>Niallia</taxon>
    </lineage>
</organism>
<evidence type="ECO:0008006" key="4">
    <source>
        <dbReference type="Google" id="ProtNLM"/>
    </source>
</evidence>
<sequence>MKLKETAQNLAYNDIFDSVSGSLENFTGKLQGIGLVTIVTCLAIIGFMFMFGEGPSRTAKKWLFYVIAGAFLLFGAATLGSTIKDTAGF</sequence>
<keyword evidence="1" id="KW-0472">Membrane</keyword>
<comment type="caution">
    <text evidence="2">The sequence shown here is derived from an EMBL/GenBank/DDBJ whole genome shotgun (WGS) entry which is preliminary data.</text>
</comment>
<dbReference type="EMBL" id="RZTZ01000020">
    <property type="protein sequence ID" value="RVT57000.1"/>
    <property type="molecule type" value="Genomic_DNA"/>
</dbReference>
<proteinExistence type="predicted"/>
<evidence type="ECO:0000313" key="2">
    <source>
        <dbReference type="EMBL" id="RVT57000.1"/>
    </source>
</evidence>
<feature type="transmembrane region" description="Helical" evidence="1">
    <location>
        <begin position="62"/>
        <end position="83"/>
    </location>
</feature>
<dbReference type="RefSeq" id="WP_127742246.1">
    <property type="nucleotide sequence ID" value="NZ_CAJCKN010000031.1"/>
</dbReference>
<protein>
    <recommendedName>
        <fullName evidence="4">TrbC/VIRB2 family protein</fullName>
    </recommendedName>
</protein>
<name>A0A3S2WZ39_9BACI</name>
<evidence type="ECO:0000313" key="3">
    <source>
        <dbReference type="Proteomes" id="UP000288024"/>
    </source>
</evidence>
<keyword evidence="1" id="KW-1133">Transmembrane helix</keyword>
<dbReference type="Pfam" id="PF04956">
    <property type="entry name" value="TrbC"/>
    <property type="match status" value="1"/>
</dbReference>
<reference evidence="2 3" key="1">
    <citation type="submission" date="2019-01" db="EMBL/GenBank/DDBJ databases">
        <title>Bacillus sp. M5HDSG1-1, whole genome shotgun sequence.</title>
        <authorList>
            <person name="Tuo L."/>
        </authorList>
    </citation>
    <scope>NUCLEOTIDE SEQUENCE [LARGE SCALE GENOMIC DNA]</scope>
    <source>
        <strain evidence="2 3">M5HDSG1-1</strain>
    </source>
</reference>
<dbReference type="GeneID" id="87620542"/>
<keyword evidence="3" id="KW-1185">Reference proteome</keyword>
<evidence type="ECO:0000256" key="1">
    <source>
        <dbReference type="SAM" id="Phobius"/>
    </source>
</evidence>